<proteinExistence type="predicted"/>
<name>A0A0F9BCY5_9ZZZZ</name>
<protein>
    <submittedName>
        <fullName evidence="1">Uncharacterized protein</fullName>
    </submittedName>
</protein>
<organism evidence="1">
    <name type="scientific">marine sediment metagenome</name>
    <dbReference type="NCBI Taxonomy" id="412755"/>
    <lineage>
        <taxon>unclassified sequences</taxon>
        <taxon>metagenomes</taxon>
        <taxon>ecological metagenomes</taxon>
    </lineage>
</organism>
<reference evidence="1" key="1">
    <citation type="journal article" date="2015" name="Nature">
        <title>Complex archaea that bridge the gap between prokaryotes and eukaryotes.</title>
        <authorList>
            <person name="Spang A."/>
            <person name="Saw J.H."/>
            <person name="Jorgensen S.L."/>
            <person name="Zaremba-Niedzwiedzka K."/>
            <person name="Martijn J."/>
            <person name="Lind A.E."/>
            <person name="van Eijk R."/>
            <person name="Schleper C."/>
            <person name="Guy L."/>
            <person name="Ettema T.J."/>
        </authorList>
    </citation>
    <scope>NUCLEOTIDE SEQUENCE</scope>
</reference>
<gene>
    <name evidence="1" type="ORF">LCGC14_2462270</name>
</gene>
<feature type="non-terminal residue" evidence="1">
    <location>
        <position position="154"/>
    </location>
</feature>
<evidence type="ECO:0000313" key="1">
    <source>
        <dbReference type="EMBL" id="KKL19759.1"/>
    </source>
</evidence>
<dbReference type="AlphaFoldDB" id="A0A0F9BCY5"/>
<dbReference type="EMBL" id="LAZR01038361">
    <property type="protein sequence ID" value="KKL19759.1"/>
    <property type="molecule type" value="Genomic_DNA"/>
</dbReference>
<sequence length="154" mass="17925">MTITTESSEILYLTPERKARTLAFWEKQKTGPPGDLPDYRIIPLCDQLNKLRGVCTLQSCTGHPVSLPRRPYVVICPGNLWLWLDEAMFWAFIRTAPSFANETCIEDLRVIFCRRSDSQSFDLRPTICIDFWGEEKSVRTFNRSSELIYEHFRG</sequence>
<comment type="caution">
    <text evidence="1">The sequence shown here is derived from an EMBL/GenBank/DDBJ whole genome shotgun (WGS) entry which is preliminary data.</text>
</comment>
<accession>A0A0F9BCY5</accession>